<protein>
    <submittedName>
        <fullName evidence="3">Iron dicitrate transport regulator FecR</fullName>
    </submittedName>
</protein>
<name>A0A2W5FAM5_9BURK</name>
<organism evidence="3 4">
    <name type="scientific">Roseateles depolymerans</name>
    <dbReference type="NCBI Taxonomy" id="76731"/>
    <lineage>
        <taxon>Bacteria</taxon>
        <taxon>Pseudomonadati</taxon>
        <taxon>Pseudomonadota</taxon>
        <taxon>Betaproteobacteria</taxon>
        <taxon>Burkholderiales</taxon>
        <taxon>Sphaerotilaceae</taxon>
        <taxon>Roseateles</taxon>
    </lineage>
</organism>
<feature type="domain" description="FecR protein" evidence="1">
    <location>
        <begin position="107"/>
        <end position="204"/>
    </location>
</feature>
<evidence type="ECO:0000259" key="2">
    <source>
        <dbReference type="Pfam" id="PF16220"/>
    </source>
</evidence>
<evidence type="ECO:0000313" key="3">
    <source>
        <dbReference type="EMBL" id="PZP28072.1"/>
    </source>
</evidence>
<feature type="domain" description="FecR N-terminal" evidence="2">
    <location>
        <begin position="8"/>
        <end position="46"/>
    </location>
</feature>
<gene>
    <name evidence="3" type="ORF">DI603_20275</name>
</gene>
<dbReference type="InterPro" id="IPR006860">
    <property type="entry name" value="FecR"/>
</dbReference>
<dbReference type="Proteomes" id="UP000249633">
    <property type="component" value="Unassembled WGS sequence"/>
</dbReference>
<dbReference type="Pfam" id="PF04773">
    <property type="entry name" value="FecR"/>
    <property type="match status" value="1"/>
</dbReference>
<reference evidence="3 4" key="1">
    <citation type="submission" date="2017-08" db="EMBL/GenBank/DDBJ databases">
        <title>Infants hospitalized years apart are colonized by the same room-sourced microbial strains.</title>
        <authorList>
            <person name="Brooks B."/>
            <person name="Olm M.R."/>
            <person name="Firek B.A."/>
            <person name="Baker R."/>
            <person name="Thomas B.C."/>
            <person name="Morowitz M.J."/>
            <person name="Banfield J.F."/>
        </authorList>
    </citation>
    <scope>NUCLEOTIDE SEQUENCE [LARGE SCALE GENOMIC DNA]</scope>
    <source>
        <strain evidence="3">S2_012_000_R2_81</strain>
    </source>
</reference>
<dbReference type="InterPro" id="IPR012373">
    <property type="entry name" value="Ferrdict_sens_TM"/>
</dbReference>
<dbReference type="PIRSF" id="PIRSF018266">
    <property type="entry name" value="FecR"/>
    <property type="match status" value="1"/>
</dbReference>
<proteinExistence type="predicted"/>
<dbReference type="PANTHER" id="PTHR30273:SF2">
    <property type="entry name" value="PROTEIN FECR"/>
    <property type="match status" value="1"/>
</dbReference>
<dbReference type="AlphaFoldDB" id="A0A2W5FAM5"/>
<dbReference type="Pfam" id="PF16220">
    <property type="entry name" value="DUF4880"/>
    <property type="match status" value="1"/>
</dbReference>
<comment type="caution">
    <text evidence="3">The sequence shown here is derived from an EMBL/GenBank/DDBJ whole genome shotgun (WGS) entry which is preliminary data.</text>
</comment>
<accession>A0A2W5FAM5</accession>
<dbReference type="EMBL" id="QFOD01000025">
    <property type="protein sequence ID" value="PZP28072.1"/>
    <property type="molecule type" value="Genomic_DNA"/>
</dbReference>
<dbReference type="Gene3D" id="2.60.120.1440">
    <property type="match status" value="1"/>
</dbReference>
<evidence type="ECO:0000259" key="1">
    <source>
        <dbReference type="Pfam" id="PF04773"/>
    </source>
</evidence>
<dbReference type="InterPro" id="IPR032623">
    <property type="entry name" value="FecR_N"/>
</dbReference>
<evidence type="ECO:0000313" key="4">
    <source>
        <dbReference type="Proteomes" id="UP000249633"/>
    </source>
</evidence>
<dbReference type="GO" id="GO:0016989">
    <property type="term" value="F:sigma factor antagonist activity"/>
    <property type="evidence" value="ECO:0007669"/>
    <property type="project" value="TreeGrafter"/>
</dbReference>
<dbReference type="PANTHER" id="PTHR30273">
    <property type="entry name" value="PERIPLASMIC SIGNAL SENSOR AND SIGMA FACTOR ACTIVATOR FECR-RELATED"/>
    <property type="match status" value="1"/>
</dbReference>
<sequence length="334" mass="36984">MTPEIAAEAAVWITVLHGPERNRAMEDSFREWQQRSPAHREAFEKTTDVWEAIPRSEGARKFMLEKELREADRPRGRSFSWRWAAPVCLLVLAASGAMLVQWREQGVYATAVGESRSILLDDGSRMLMNTDTHLRVDFDAKRRTVEVRGGEAFFEVAKDPGRPFVVRVAGSEVIAVGTAFSVRLLDGPKRDDAVVVTLVEGQVNVRPTVGGGGTLAPKEAVTLKPGDRLTLDYRPSTATHAVESRVDRPNLERAMAWKRNEISFQATPLATAVDEINRYSRTQITLSKDMGLEQLDVSGVFKTGDSVAFANAVAMLHGLKVREVDGRLELQKSG</sequence>